<reference evidence="2 3" key="1">
    <citation type="submission" date="2018-10" db="EMBL/GenBank/DDBJ databases">
        <title>Genomic Encyclopedia of Type Strains, Phase IV (KMG-IV): sequencing the most valuable type-strain genomes for metagenomic binning, comparative biology and taxonomic classification.</title>
        <authorList>
            <person name="Goeker M."/>
        </authorList>
    </citation>
    <scope>NUCLEOTIDE SEQUENCE [LARGE SCALE GENOMIC DNA]</scope>
    <source>
        <strain evidence="2 3">DSM 4734</strain>
    </source>
</reference>
<dbReference type="InterPro" id="IPR041698">
    <property type="entry name" value="Methyltransf_25"/>
</dbReference>
<dbReference type="GO" id="GO:0032259">
    <property type="term" value="P:methylation"/>
    <property type="evidence" value="ECO:0007669"/>
    <property type="project" value="UniProtKB-KW"/>
</dbReference>
<proteinExistence type="predicted"/>
<evidence type="ECO:0000313" key="3">
    <source>
        <dbReference type="Proteomes" id="UP000273675"/>
    </source>
</evidence>
<sequence>MSRRSNRTKAQAAWTQFWSQAASAPDHRFRDGQTSHVLRSHWAGIFDQHFHPGASVSVLDAACGEGELVRLAHNCAGPVENLDLKLHCTDIAPAAVAAAAGAVATDAVLPVVADSAALPFATASFDCVVSQFGLEYAGEDAFADAARVTAADGGLHALVHRRGGAIEQECVANLALLDAVRDSGLLRRLDRLVAIAARHAVGKAAPAALQRAMQALATALDAVGEVLRGAAPGAARTLLTRLWQDCSTVAGRAGHYAPGELETWLAAHGAELDAYAHRMRSMIAAARDDSGIAVIVRNLEAGGLPAVAIDEVRGANGQQSLAWSISARTGP</sequence>
<protein>
    <submittedName>
        <fullName evidence="2">Methyltransferase family protein</fullName>
    </submittedName>
</protein>
<dbReference type="Proteomes" id="UP000273675">
    <property type="component" value="Unassembled WGS sequence"/>
</dbReference>
<keyword evidence="2" id="KW-0808">Transferase</keyword>
<dbReference type="GO" id="GO:0008168">
    <property type="term" value="F:methyltransferase activity"/>
    <property type="evidence" value="ECO:0007669"/>
    <property type="project" value="UniProtKB-KW"/>
</dbReference>
<dbReference type="Pfam" id="PF13649">
    <property type="entry name" value="Methyltransf_25"/>
    <property type="match status" value="1"/>
</dbReference>
<evidence type="ECO:0000259" key="1">
    <source>
        <dbReference type="Pfam" id="PF13649"/>
    </source>
</evidence>
<dbReference type="SUPFAM" id="SSF53335">
    <property type="entry name" value="S-adenosyl-L-methionine-dependent methyltransferases"/>
    <property type="match status" value="1"/>
</dbReference>
<evidence type="ECO:0000313" key="2">
    <source>
        <dbReference type="EMBL" id="RKR03211.1"/>
    </source>
</evidence>
<name>A0A495DKS9_9PROT</name>
<dbReference type="InterPro" id="IPR029063">
    <property type="entry name" value="SAM-dependent_MTases_sf"/>
</dbReference>
<dbReference type="AlphaFoldDB" id="A0A495DKS9"/>
<dbReference type="EMBL" id="RBIM01000002">
    <property type="protein sequence ID" value="RKR03211.1"/>
    <property type="molecule type" value="Genomic_DNA"/>
</dbReference>
<accession>A0A495DKS9</accession>
<dbReference type="OrthoDB" id="9792690at2"/>
<keyword evidence="2" id="KW-0489">Methyltransferase</keyword>
<gene>
    <name evidence="2" type="ORF">C7435_1162</name>
</gene>
<feature type="domain" description="Methyltransferase" evidence="1">
    <location>
        <begin position="58"/>
        <end position="153"/>
    </location>
</feature>
<dbReference type="Gene3D" id="3.40.50.150">
    <property type="entry name" value="Vaccinia Virus protein VP39"/>
    <property type="match status" value="1"/>
</dbReference>
<organism evidence="2 3">
    <name type="scientific">Maricaulis maris</name>
    <dbReference type="NCBI Taxonomy" id="74318"/>
    <lineage>
        <taxon>Bacteria</taxon>
        <taxon>Pseudomonadati</taxon>
        <taxon>Pseudomonadota</taxon>
        <taxon>Alphaproteobacteria</taxon>
        <taxon>Maricaulales</taxon>
        <taxon>Maricaulaceae</taxon>
        <taxon>Maricaulis</taxon>
    </lineage>
</organism>
<comment type="caution">
    <text evidence="2">The sequence shown here is derived from an EMBL/GenBank/DDBJ whole genome shotgun (WGS) entry which is preliminary data.</text>
</comment>
<dbReference type="RefSeq" id="WP_121210357.1">
    <property type="nucleotide sequence ID" value="NZ_RBIM01000002.1"/>
</dbReference>